<dbReference type="Gene3D" id="1.10.579.10">
    <property type="entry name" value="DNA Cyclobutane Dipyrimidine Photolyase, subunit A, domain 3"/>
    <property type="match status" value="1"/>
</dbReference>
<dbReference type="GO" id="GO:0003904">
    <property type="term" value="F:deoxyribodipyrimidine photo-lyase activity"/>
    <property type="evidence" value="ECO:0007669"/>
    <property type="project" value="TreeGrafter"/>
</dbReference>
<dbReference type="EMBL" id="JADKPV010000001">
    <property type="protein sequence ID" value="MBF4500900.1"/>
    <property type="molecule type" value="Genomic_DNA"/>
</dbReference>
<dbReference type="GO" id="GO:0071949">
    <property type="term" value="F:FAD binding"/>
    <property type="evidence" value="ECO:0007669"/>
    <property type="project" value="TreeGrafter"/>
</dbReference>
<accession>A0A8J7GJ97</accession>
<keyword evidence="1 4" id="KW-0285">Flavoprotein</keyword>
<dbReference type="InterPro" id="IPR005101">
    <property type="entry name" value="Cryptochr/Photolyase_FAD-bd"/>
</dbReference>
<evidence type="ECO:0000256" key="5">
    <source>
        <dbReference type="PIRSR" id="PIRSR602081-2"/>
    </source>
</evidence>
<feature type="site" description="Electron transfer via tryptophanyl radical" evidence="5">
    <location>
        <position position="296"/>
    </location>
</feature>
<dbReference type="GO" id="GO:0009416">
    <property type="term" value="P:response to light stimulus"/>
    <property type="evidence" value="ECO:0007669"/>
    <property type="project" value="TreeGrafter"/>
</dbReference>
<dbReference type="SUPFAM" id="SSF52425">
    <property type="entry name" value="Cryptochrome/photolyase, N-terminal domain"/>
    <property type="match status" value="1"/>
</dbReference>
<dbReference type="SUPFAM" id="SSF48173">
    <property type="entry name" value="Cryptochrome/photolyase FAD-binding domain"/>
    <property type="match status" value="1"/>
</dbReference>
<dbReference type="Pfam" id="PF03441">
    <property type="entry name" value="FAD_binding_7"/>
    <property type="match status" value="1"/>
</dbReference>
<organism evidence="8 9">
    <name type="scientific">Savagea serpentis</name>
    <dbReference type="NCBI Taxonomy" id="2785297"/>
    <lineage>
        <taxon>Bacteria</taxon>
        <taxon>Bacillati</taxon>
        <taxon>Bacillota</taxon>
        <taxon>Bacilli</taxon>
        <taxon>Bacillales</taxon>
        <taxon>Caryophanaceae</taxon>
        <taxon>Savagea</taxon>
    </lineage>
</organism>
<name>A0A8J7GJ97_9BACL</name>
<evidence type="ECO:0000256" key="3">
    <source>
        <dbReference type="ARBA" id="ARBA00022991"/>
    </source>
</evidence>
<keyword evidence="9" id="KW-1185">Reference proteome</keyword>
<evidence type="ECO:0000256" key="1">
    <source>
        <dbReference type="ARBA" id="ARBA00022630"/>
    </source>
</evidence>
<protein>
    <submittedName>
        <fullName evidence="8">FAD-binding domain-containing protein</fullName>
    </submittedName>
</protein>
<dbReference type="PROSITE" id="PS00691">
    <property type="entry name" value="DNA_PHOTOLYASES_1_2"/>
    <property type="match status" value="1"/>
</dbReference>
<dbReference type="InterPro" id="IPR036134">
    <property type="entry name" value="Crypto/Photolyase_FAD-like_sf"/>
</dbReference>
<dbReference type="AlphaFoldDB" id="A0A8J7GJ97"/>
<dbReference type="PANTHER" id="PTHR11455">
    <property type="entry name" value="CRYPTOCHROME"/>
    <property type="match status" value="1"/>
</dbReference>
<dbReference type="RefSeq" id="WP_194562313.1">
    <property type="nucleotide sequence ID" value="NZ_JADKPV010000001.1"/>
</dbReference>
<dbReference type="InterPro" id="IPR036155">
    <property type="entry name" value="Crypto/Photolyase_N_sf"/>
</dbReference>
<dbReference type="InterPro" id="IPR002081">
    <property type="entry name" value="Cryptochrome/DNA_photolyase_1"/>
</dbReference>
<keyword evidence="3 6" id="KW-0157">Chromophore</keyword>
<dbReference type="GO" id="GO:0006950">
    <property type="term" value="P:response to stress"/>
    <property type="evidence" value="ECO:0007669"/>
    <property type="project" value="UniProtKB-ARBA"/>
</dbReference>
<comment type="caution">
    <text evidence="8">The sequence shown here is derived from an EMBL/GenBank/DDBJ whole genome shotgun (WGS) entry which is preliminary data.</text>
</comment>
<keyword evidence="2 4" id="KW-0274">FAD</keyword>
<proteinExistence type="inferred from homology"/>
<dbReference type="Gene3D" id="1.25.40.80">
    <property type="match status" value="1"/>
</dbReference>
<evidence type="ECO:0000259" key="7">
    <source>
        <dbReference type="Pfam" id="PF03441"/>
    </source>
</evidence>
<reference evidence="8" key="1">
    <citation type="submission" date="2020-11" db="EMBL/GenBank/DDBJ databases">
        <title>Multidrug resistant novel bacterium Savagea serpentis sp. nov., isolated from the scats of a vine snake (Ahaetulla nasuta).</title>
        <authorList>
            <person name="Venkata Ramana V."/>
            <person name="Vikas Patil S."/>
            <person name="Yogita Lugani V."/>
        </authorList>
    </citation>
    <scope>NUCLEOTIDE SEQUENCE</scope>
    <source>
        <strain evidence="8">SN6</strain>
    </source>
</reference>
<comment type="similarity">
    <text evidence="6">Belongs to the DNA photolyase family.</text>
</comment>
<dbReference type="PROSITE" id="PS00394">
    <property type="entry name" value="DNA_PHOTOLYASES_1_1"/>
    <property type="match status" value="1"/>
</dbReference>
<dbReference type="PRINTS" id="PR00147">
    <property type="entry name" value="DNAPHOTLYASE"/>
</dbReference>
<evidence type="ECO:0000256" key="2">
    <source>
        <dbReference type="ARBA" id="ARBA00022827"/>
    </source>
</evidence>
<feature type="binding site" evidence="4">
    <location>
        <begin position="309"/>
        <end position="311"/>
    </location>
    <ligand>
        <name>FAD</name>
        <dbReference type="ChEBI" id="CHEBI:57692"/>
    </ligand>
</feature>
<feature type="binding site" evidence="4">
    <location>
        <position position="170"/>
    </location>
    <ligand>
        <name>FAD</name>
        <dbReference type="ChEBI" id="CHEBI:57692"/>
    </ligand>
</feature>
<feature type="site" description="Electron transfer via tryptophanyl radical" evidence="5">
    <location>
        <position position="319"/>
    </location>
</feature>
<feature type="domain" description="Cryptochrome/DNA photolyase FAD-binding" evidence="7">
    <location>
        <begin position="209"/>
        <end position="371"/>
    </location>
</feature>
<dbReference type="InterPro" id="IPR018394">
    <property type="entry name" value="DNA_photolyase_1_CS_C"/>
</dbReference>
<evidence type="ECO:0000256" key="6">
    <source>
        <dbReference type="RuleBase" id="RU004182"/>
    </source>
</evidence>
<feature type="binding site" evidence="4">
    <location>
        <position position="209"/>
    </location>
    <ligand>
        <name>FAD</name>
        <dbReference type="ChEBI" id="CHEBI:57692"/>
    </ligand>
</feature>
<gene>
    <name evidence="8" type="ORF">IRY55_05925</name>
</gene>
<evidence type="ECO:0000256" key="4">
    <source>
        <dbReference type="PIRSR" id="PIRSR602081-1"/>
    </source>
</evidence>
<feature type="site" description="Electron transfer via tryptophanyl radical" evidence="5">
    <location>
        <position position="243"/>
    </location>
</feature>
<dbReference type="PANTHER" id="PTHR11455:SF9">
    <property type="entry name" value="CRYPTOCHROME CIRCADIAN CLOCK 5 ISOFORM X1"/>
    <property type="match status" value="1"/>
</dbReference>
<dbReference type="GO" id="GO:0006139">
    <property type="term" value="P:nucleobase-containing compound metabolic process"/>
    <property type="evidence" value="ECO:0007669"/>
    <property type="project" value="UniProtKB-ARBA"/>
</dbReference>
<dbReference type="Proteomes" id="UP000622653">
    <property type="component" value="Unassembled WGS sequence"/>
</dbReference>
<sequence>MIWIWTKEAMRTRDNRLVAEAMEHGAIGFVHVVPKKWTMRDVYEMKIAIAWREKMKTYNIPVVFVSHIPKESEVWAYGHQIERPKLVEWTQIVTGAGKPYQKFTPFYKKAKMYPFQVEEASVTWRKQEKVEIPWSEVDVQWPRWSKTVTLPLYREEDVLTYLETIDLSRYAEARDEIENEAVTRLSPYLSTGLVTSRTILAFGLKEEAFVRQLLWREFAHMTAWAQPHVTERPLYEKFQTFPWRDDEVQFTRWCRGETGYPIVDAAMRELWQTGYMHNRLRMITASFLTKHLRIDWRKGMKYFMETLVDADEASNALNWQWVAGVGVDSSPYFRIFNPLEQGKKYAASGTYIRTWCPKVQDVHREQNDAIVMHDEARKHALSHYEQWKQNNSNDSHII</sequence>
<evidence type="ECO:0000313" key="9">
    <source>
        <dbReference type="Proteomes" id="UP000622653"/>
    </source>
</evidence>
<dbReference type="GO" id="GO:0003677">
    <property type="term" value="F:DNA binding"/>
    <property type="evidence" value="ECO:0007669"/>
    <property type="project" value="TreeGrafter"/>
</dbReference>
<comment type="cofactor">
    <cofactor evidence="4">
        <name>FAD</name>
        <dbReference type="ChEBI" id="CHEBI:57692"/>
    </cofactor>
    <text evidence="4">Binds 1 FAD per subunit.</text>
</comment>
<evidence type="ECO:0000313" key="8">
    <source>
        <dbReference type="EMBL" id="MBF4500900.1"/>
    </source>
</evidence>